<dbReference type="EMBL" id="SJPP01000001">
    <property type="protein sequence ID" value="TWU14739.1"/>
    <property type="molecule type" value="Genomic_DNA"/>
</dbReference>
<evidence type="ECO:0000313" key="2">
    <source>
        <dbReference type="Proteomes" id="UP000320735"/>
    </source>
</evidence>
<sequence length="93" mass="10306">MADIVTEVRPKYIVARYIFCHSRSVSSGFSPNKTSRKPQAMLWLNGASIMALTTSGEESASPMPSNPESVRIRTRTTSWQLAVLDSTEADRKT</sequence>
<gene>
    <name evidence="1" type="ORF">CA54_36080</name>
</gene>
<reference evidence="1 2" key="1">
    <citation type="submission" date="2019-02" db="EMBL/GenBank/DDBJ databases">
        <title>Deep-cultivation of Planctomycetes and their phenomic and genomic characterization uncovers novel biology.</title>
        <authorList>
            <person name="Wiegand S."/>
            <person name="Jogler M."/>
            <person name="Boedeker C."/>
            <person name="Pinto D."/>
            <person name="Vollmers J."/>
            <person name="Rivas-Marin E."/>
            <person name="Kohn T."/>
            <person name="Peeters S.H."/>
            <person name="Heuer A."/>
            <person name="Rast P."/>
            <person name="Oberbeckmann S."/>
            <person name="Bunk B."/>
            <person name="Jeske O."/>
            <person name="Meyerdierks A."/>
            <person name="Storesund J.E."/>
            <person name="Kallscheuer N."/>
            <person name="Luecker S."/>
            <person name="Lage O.M."/>
            <person name="Pohl T."/>
            <person name="Merkel B.J."/>
            <person name="Hornburger P."/>
            <person name="Mueller R.-W."/>
            <person name="Bruemmer F."/>
            <person name="Labrenz M."/>
            <person name="Spormann A.M."/>
            <person name="Op Den Camp H."/>
            <person name="Overmann J."/>
            <person name="Amann R."/>
            <person name="Jetten M.S.M."/>
            <person name="Mascher T."/>
            <person name="Medema M.H."/>
            <person name="Devos D.P."/>
            <person name="Kaster A.-K."/>
            <person name="Ovreas L."/>
            <person name="Rohde M."/>
            <person name="Galperin M.Y."/>
            <person name="Jogler C."/>
        </authorList>
    </citation>
    <scope>NUCLEOTIDE SEQUENCE [LARGE SCALE GENOMIC DNA]</scope>
    <source>
        <strain evidence="1 2">CA54</strain>
    </source>
</reference>
<name>A0A5C6BVN9_9PLAN</name>
<dbReference type="AlphaFoldDB" id="A0A5C6BVN9"/>
<protein>
    <submittedName>
        <fullName evidence="1">Uncharacterized protein</fullName>
    </submittedName>
</protein>
<dbReference type="Proteomes" id="UP000320735">
    <property type="component" value="Unassembled WGS sequence"/>
</dbReference>
<keyword evidence="2" id="KW-1185">Reference proteome</keyword>
<organism evidence="1 2">
    <name type="scientific">Symmachiella macrocystis</name>
    <dbReference type="NCBI Taxonomy" id="2527985"/>
    <lineage>
        <taxon>Bacteria</taxon>
        <taxon>Pseudomonadati</taxon>
        <taxon>Planctomycetota</taxon>
        <taxon>Planctomycetia</taxon>
        <taxon>Planctomycetales</taxon>
        <taxon>Planctomycetaceae</taxon>
        <taxon>Symmachiella</taxon>
    </lineage>
</organism>
<evidence type="ECO:0000313" key="1">
    <source>
        <dbReference type="EMBL" id="TWU14739.1"/>
    </source>
</evidence>
<proteinExistence type="predicted"/>
<accession>A0A5C6BVN9</accession>
<comment type="caution">
    <text evidence="1">The sequence shown here is derived from an EMBL/GenBank/DDBJ whole genome shotgun (WGS) entry which is preliminary data.</text>
</comment>